<dbReference type="GO" id="GO:0005886">
    <property type="term" value="C:plasma membrane"/>
    <property type="evidence" value="ECO:0007669"/>
    <property type="project" value="TreeGrafter"/>
</dbReference>
<evidence type="ECO:0000256" key="7">
    <source>
        <dbReference type="ARBA" id="ARBA00022840"/>
    </source>
</evidence>
<evidence type="ECO:0000256" key="12">
    <source>
        <dbReference type="SAM" id="MobiDB-lite"/>
    </source>
</evidence>
<evidence type="ECO:0000256" key="6">
    <source>
        <dbReference type="ARBA" id="ARBA00022777"/>
    </source>
</evidence>
<sequence length="326" mass="36788">MLLDWPKRFHIINGIARGLLYLHQDSRFRIIHRDLKASNILLDHEMNPKISDFGLARIFGGNETVANTKKVVGTLGYMSPEYAIEGRFSVKSDIFSFGVMVLEVVSGKRNWGFCDPNHHLNLLGHAWKLYKAGKTTELIDASMQNSCNLPEVLRSIHVGLLCVQHRPENRPNMASVVLMLGREGALTHPKQPGFFTERNILEAEEHTYQFARLSIRPEGTSISSSTIASDPVDIPQALWIRGRRLHRTEDLVDGQPVYHSLPPVTRRRVVRQRISVQQSVQRALSTPPVYNTPHEDGGQGKDEEHEKELGSDEDDDDEGDEEESGT</sequence>
<comment type="catalytic activity">
    <reaction evidence="11">
        <text>L-seryl-[protein] + ATP = O-phospho-L-seryl-[protein] + ADP + H(+)</text>
        <dbReference type="Rhea" id="RHEA:17989"/>
        <dbReference type="Rhea" id="RHEA-COMP:9863"/>
        <dbReference type="Rhea" id="RHEA-COMP:11604"/>
        <dbReference type="ChEBI" id="CHEBI:15378"/>
        <dbReference type="ChEBI" id="CHEBI:29999"/>
        <dbReference type="ChEBI" id="CHEBI:30616"/>
        <dbReference type="ChEBI" id="CHEBI:83421"/>
        <dbReference type="ChEBI" id="CHEBI:456216"/>
        <dbReference type="EC" id="2.7.11.1"/>
    </reaction>
</comment>
<comment type="caution">
    <text evidence="14">The sequence shown here is derived from an EMBL/GenBank/DDBJ whole genome shotgun (WGS) entry which is preliminary data.</text>
</comment>
<reference evidence="14 15" key="1">
    <citation type="journal article" date="2018" name="Proc. Natl. Acad. Sci. U.S.A.">
        <title>Draft genome sequence of Camellia sinensis var. sinensis provides insights into the evolution of the tea genome and tea quality.</title>
        <authorList>
            <person name="Wei C."/>
            <person name="Yang H."/>
            <person name="Wang S."/>
            <person name="Zhao J."/>
            <person name="Liu C."/>
            <person name="Gao L."/>
            <person name="Xia E."/>
            <person name="Lu Y."/>
            <person name="Tai Y."/>
            <person name="She G."/>
            <person name="Sun J."/>
            <person name="Cao H."/>
            <person name="Tong W."/>
            <person name="Gao Q."/>
            <person name="Li Y."/>
            <person name="Deng W."/>
            <person name="Jiang X."/>
            <person name="Wang W."/>
            <person name="Chen Q."/>
            <person name="Zhang S."/>
            <person name="Li H."/>
            <person name="Wu J."/>
            <person name="Wang P."/>
            <person name="Li P."/>
            <person name="Shi C."/>
            <person name="Zheng F."/>
            <person name="Jian J."/>
            <person name="Huang B."/>
            <person name="Shan D."/>
            <person name="Shi M."/>
            <person name="Fang C."/>
            <person name="Yue Y."/>
            <person name="Li F."/>
            <person name="Li D."/>
            <person name="Wei S."/>
            <person name="Han B."/>
            <person name="Jiang C."/>
            <person name="Yin Y."/>
            <person name="Xia T."/>
            <person name="Zhang Z."/>
            <person name="Bennetzen J.L."/>
            <person name="Zhao S."/>
            <person name="Wan X."/>
        </authorList>
    </citation>
    <scope>NUCLEOTIDE SEQUENCE [LARGE SCALE GENOMIC DNA]</scope>
    <source>
        <strain evidence="15">cv. Shuchazao</strain>
        <tissue evidence="14">Leaf</tissue>
    </source>
</reference>
<keyword evidence="7" id="KW-0067">ATP-binding</keyword>
<feature type="compositionally biased region" description="Basic and acidic residues" evidence="12">
    <location>
        <begin position="293"/>
        <end position="310"/>
    </location>
</feature>
<keyword evidence="2" id="KW-0723">Serine/threonine-protein kinase</keyword>
<dbReference type="Proteomes" id="UP000306102">
    <property type="component" value="Unassembled WGS sequence"/>
</dbReference>
<dbReference type="SMART" id="SM00220">
    <property type="entry name" value="S_TKc"/>
    <property type="match status" value="1"/>
</dbReference>
<evidence type="ECO:0000313" key="15">
    <source>
        <dbReference type="Proteomes" id="UP000306102"/>
    </source>
</evidence>
<evidence type="ECO:0000313" key="14">
    <source>
        <dbReference type="EMBL" id="THG20672.1"/>
    </source>
</evidence>
<dbReference type="InterPro" id="IPR000719">
    <property type="entry name" value="Prot_kinase_dom"/>
</dbReference>
<feature type="compositionally biased region" description="Acidic residues" evidence="12">
    <location>
        <begin position="311"/>
        <end position="326"/>
    </location>
</feature>
<dbReference type="InterPro" id="IPR011009">
    <property type="entry name" value="Kinase-like_dom_sf"/>
</dbReference>
<evidence type="ECO:0000256" key="8">
    <source>
        <dbReference type="ARBA" id="ARBA00023157"/>
    </source>
</evidence>
<proteinExistence type="predicted"/>
<name>A0A4S4EVL9_CAMSN</name>
<keyword evidence="4" id="KW-0732">Signal</keyword>
<evidence type="ECO:0000256" key="1">
    <source>
        <dbReference type="ARBA" id="ARBA00012513"/>
    </source>
</evidence>
<evidence type="ECO:0000256" key="3">
    <source>
        <dbReference type="ARBA" id="ARBA00022679"/>
    </source>
</evidence>
<evidence type="ECO:0000256" key="2">
    <source>
        <dbReference type="ARBA" id="ARBA00022527"/>
    </source>
</evidence>
<keyword evidence="15" id="KW-1185">Reference proteome</keyword>
<dbReference type="GO" id="GO:0005524">
    <property type="term" value="F:ATP binding"/>
    <property type="evidence" value="ECO:0007669"/>
    <property type="project" value="UniProtKB-KW"/>
</dbReference>
<dbReference type="EC" id="2.7.11.1" evidence="1"/>
<protein>
    <recommendedName>
        <fullName evidence="1">non-specific serine/threonine protein kinase</fullName>
        <ecNumber evidence="1">2.7.11.1</ecNumber>
    </recommendedName>
</protein>
<evidence type="ECO:0000259" key="13">
    <source>
        <dbReference type="PROSITE" id="PS50011"/>
    </source>
</evidence>
<dbReference type="STRING" id="542762.A0A4S4EVL9"/>
<evidence type="ECO:0000256" key="9">
    <source>
        <dbReference type="ARBA" id="ARBA00023180"/>
    </source>
</evidence>
<dbReference type="PANTHER" id="PTHR27002">
    <property type="entry name" value="RECEPTOR-LIKE SERINE/THREONINE-PROTEIN KINASE SD1-8"/>
    <property type="match status" value="1"/>
</dbReference>
<gene>
    <name evidence="14" type="ORF">TEA_002293</name>
</gene>
<dbReference type="GO" id="GO:0004674">
    <property type="term" value="F:protein serine/threonine kinase activity"/>
    <property type="evidence" value="ECO:0007669"/>
    <property type="project" value="UniProtKB-KW"/>
</dbReference>
<dbReference type="FunFam" id="1.10.510.10:FF:000060">
    <property type="entry name" value="G-type lectin S-receptor-like serine/threonine-protein kinase"/>
    <property type="match status" value="1"/>
</dbReference>
<dbReference type="AlphaFoldDB" id="A0A4S4EVL9"/>
<dbReference type="Pfam" id="PF00069">
    <property type="entry name" value="Pkinase"/>
    <property type="match status" value="1"/>
</dbReference>
<keyword evidence="3" id="KW-0808">Transferase</keyword>
<keyword evidence="9" id="KW-0325">Glycoprotein</keyword>
<evidence type="ECO:0000256" key="11">
    <source>
        <dbReference type="ARBA" id="ARBA00048679"/>
    </source>
</evidence>
<dbReference type="Gene3D" id="1.10.510.10">
    <property type="entry name" value="Transferase(Phosphotransferase) domain 1"/>
    <property type="match status" value="1"/>
</dbReference>
<keyword evidence="5" id="KW-0547">Nucleotide-binding</keyword>
<keyword evidence="6" id="KW-0418">Kinase</keyword>
<accession>A0A4S4EVL9</accession>
<organism evidence="14 15">
    <name type="scientific">Camellia sinensis var. sinensis</name>
    <name type="common">China tea</name>
    <dbReference type="NCBI Taxonomy" id="542762"/>
    <lineage>
        <taxon>Eukaryota</taxon>
        <taxon>Viridiplantae</taxon>
        <taxon>Streptophyta</taxon>
        <taxon>Embryophyta</taxon>
        <taxon>Tracheophyta</taxon>
        <taxon>Spermatophyta</taxon>
        <taxon>Magnoliopsida</taxon>
        <taxon>eudicotyledons</taxon>
        <taxon>Gunneridae</taxon>
        <taxon>Pentapetalae</taxon>
        <taxon>asterids</taxon>
        <taxon>Ericales</taxon>
        <taxon>Theaceae</taxon>
        <taxon>Camellia</taxon>
    </lineage>
</organism>
<dbReference type="EMBL" id="SDRB02001785">
    <property type="protein sequence ID" value="THG20672.1"/>
    <property type="molecule type" value="Genomic_DNA"/>
</dbReference>
<dbReference type="PROSITE" id="PS00108">
    <property type="entry name" value="PROTEIN_KINASE_ST"/>
    <property type="match status" value="1"/>
</dbReference>
<evidence type="ECO:0000256" key="10">
    <source>
        <dbReference type="ARBA" id="ARBA00047899"/>
    </source>
</evidence>
<evidence type="ECO:0000256" key="4">
    <source>
        <dbReference type="ARBA" id="ARBA00022729"/>
    </source>
</evidence>
<feature type="region of interest" description="Disordered" evidence="12">
    <location>
        <begin position="276"/>
        <end position="326"/>
    </location>
</feature>
<dbReference type="InterPro" id="IPR008271">
    <property type="entry name" value="Ser/Thr_kinase_AS"/>
</dbReference>
<keyword evidence="8" id="KW-1015">Disulfide bond</keyword>
<evidence type="ECO:0000256" key="5">
    <source>
        <dbReference type="ARBA" id="ARBA00022741"/>
    </source>
</evidence>
<dbReference type="SUPFAM" id="SSF56112">
    <property type="entry name" value="Protein kinase-like (PK-like)"/>
    <property type="match status" value="1"/>
</dbReference>
<dbReference type="PROSITE" id="PS50011">
    <property type="entry name" value="PROTEIN_KINASE_DOM"/>
    <property type="match status" value="1"/>
</dbReference>
<feature type="domain" description="Protein kinase" evidence="13">
    <location>
        <begin position="1"/>
        <end position="191"/>
    </location>
</feature>
<comment type="catalytic activity">
    <reaction evidence="10">
        <text>L-threonyl-[protein] + ATP = O-phospho-L-threonyl-[protein] + ADP + H(+)</text>
        <dbReference type="Rhea" id="RHEA:46608"/>
        <dbReference type="Rhea" id="RHEA-COMP:11060"/>
        <dbReference type="Rhea" id="RHEA-COMP:11605"/>
        <dbReference type="ChEBI" id="CHEBI:15378"/>
        <dbReference type="ChEBI" id="CHEBI:30013"/>
        <dbReference type="ChEBI" id="CHEBI:30616"/>
        <dbReference type="ChEBI" id="CHEBI:61977"/>
        <dbReference type="ChEBI" id="CHEBI:456216"/>
        <dbReference type="EC" id="2.7.11.1"/>
    </reaction>
</comment>
<dbReference type="PANTHER" id="PTHR27002:SF851">
    <property type="entry name" value="G-TYPE LECTIN S-RECEPTOR-LIKE SERINE_THREONINE-PROTEIN KINASE SD1-1"/>
    <property type="match status" value="1"/>
</dbReference>